<keyword evidence="2" id="KW-0539">Nucleus</keyword>
<evidence type="ECO:0000313" key="6">
    <source>
        <dbReference type="EMBL" id="CAH3019938.1"/>
    </source>
</evidence>
<dbReference type="Proteomes" id="UP001159427">
    <property type="component" value="Unassembled WGS sequence"/>
</dbReference>
<evidence type="ECO:0000256" key="2">
    <source>
        <dbReference type="ARBA" id="ARBA00023242"/>
    </source>
</evidence>
<comment type="caution">
    <text evidence="6">The sequence shown here is derived from an EMBL/GenBank/DDBJ whole genome shotgun (WGS) entry which is preliminary data.</text>
</comment>
<feature type="domain" description="BHLH" evidence="5">
    <location>
        <begin position="18"/>
        <end position="69"/>
    </location>
</feature>
<dbReference type="SMART" id="SM00091">
    <property type="entry name" value="PAS"/>
    <property type="match status" value="2"/>
</dbReference>
<name>A0ABN8LRS7_9CNID</name>
<protein>
    <recommendedName>
        <fullName evidence="8">Circadian locomoter output cycles protein kaput</fullName>
    </recommendedName>
</protein>
<dbReference type="InterPro" id="IPR011598">
    <property type="entry name" value="bHLH_dom"/>
</dbReference>
<feature type="compositionally biased region" description="Acidic residues" evidence="3">
    <location>
        <begin position="1"/>
        <end position="15"/>
    </location>
</feature>
<keyword evidence="7" id="KW-1185">Reference proteome</keyword>
<dbReference type="SMART" id="SM00353">
    <property type="entry name" value="HLH"/>
    <property type="match status" value="1"/>
</dbReference>
<dbReference type="InterPro" id="IPR035965">
    <property type="entry name" value="PAS-like_dom_sf"/>
</dbReference>
<evidence type="ECO:0000259" key="4">
    <source>
        <dbReference type="PROSITE" id="PS50112"/>
    </source>
</evidence>
<dbReference type="CDD" id="cd00102">
    <property type="entry name" value="IPT"/>
    <property type="match status" value="1"/>
</dbReference>
<dbReference type="InterPro" id="IPR013767">
    <property type="entry name" value="PAS_fold"/>
</dbReference>
<gene>
    <name evidence="6" type="ORF">PEVE_00004929</name>
</gene>
<feature type="domain" description="PAS" evidence="4">
    <location>
        <begin position="102"/>
        <end position="165"/>
    </location>
</feature>
<evidence type="ECO:0000256" key="3">
    <source>
        <dbReference type="SAM" id="MobiDB-lite"/>
    </source>
</evidence>
<dbReference type="Pfam" id="PF00989">
    <property type="entry name" value="PAS"/>
    <property type="match status" value="1"/>
</dbReference>
<accession>A0ABN8LRS7</accession>
<organism evidence="6 7">
    <name type="scientific">Porites evermanni</name>
    <dbReference type="NCBI Taxonomy" id="104178"/>
    <lineage>
        <taxon>Eukaryota</taxon>
        <taxon>Metazoa</taxon>
        <taxon>Cnidaria</taxon>
        <taxon>Anthozoa</taxon>
        <taxon>Hexacorallia</taxon>
        <taxon>Scleractinia</taxon>
        <taxon>Fungiina</taxon>
        <taxon>Poritidae</taxon>
        <taxon>Porites</taxon>
    </lineage>
</organism>
<dbReference type="PROSITE" id="PS50112">
    <property type="entry name" value="PAS"/>
    <property type="match status" value="2"/>
</dbReference>
<evidence type="ECO:0000259" key="5">
    <source>
        <dbReference type="PROSITE" id="PS50888"/>
    </source>
</evidence>
<dbReference type="InterPro" id="IPR036638">
    <property type="entry name" value="HLH_DNA-bd_sf"/>
</dbReference>
<evidence type="ECO:0000256" key="1">
    <source>
        <dbReference type="ARBA" id="ARBA00023108"/>
    </source>
</evidence>
<dbReference type="SUPFAM" id="SSF47459">
    <property type="entry name" value="HLH, helix-loop-helix DNA-binding domain"/>
    <property type="match status" value="1"/>
</dbReference>
<dbReference type="Gene3D" id="4.10.280.10">
    <property type="entry name" value="Helix-loop-helix DNA-binding domain"/>
    <property type="match status" value="1"/>
</dbReference>
<dbReference type="Gene3D" id="3.30.450.20">
    <property type="entry name" value="PAS domain"/>
    <property type="match status" value="2"/>
</dbReference>
<dbReference type="InterPro" id="IPR047230">
    <property type="entry name" value="CLOCK-like"/>
</dbReference>
<sequence length="527" mass="60174">MNVKDDEGEGDGGEESELKRSSRNLNEKKRRDRFNVLVQEIAEIVLPENERKLDKTTVLKRAINFLQNHQSHIRSTPRPSRHSASTKWQPSFVTDGEFNLIMLEASNSFTLATESNGKITFASQSVLPLLGYRPEQMQGTSLLGYLHEDDALRILPLLSSVEKKTLPSEGESFQLRIKCGNFYARNTYQVVECKTTFISQQNYIVIVGKVHYPQPNKVNVTSDSQCKQFSYRLSMDWKYVYLDHRASSIIGFLPFELLGTSFYDYCSPEEVFNVSQYHNVLIGRGQVTTCYYRHLTKGQSWVWLQSCCYVSYNQWNSKPESTTCTATVVHFDEVCANQSKIIQRDREHFKKFFSNGENDSISTSPSQGHSTSFLCAPEEPENQQINFIPEESVDEATMSSEQNKNRKVSLSPRLLSCLIKTPSDQLIEVLSNHSGLDSEEEVKSSELEWLDNVEIPSGLSSVQLTTHFKLVKEYQKIAEQIRKQERQLKMIRKLIEWSSLLLEFDSNFRVTGDSSADSISVSSSNDS</sequence>
<dbReference type="PANTHER" id="PTHR46055:SF3">
    <property type="entry name" value="CIRCADIAN LOCOMOTER OUTPUT CYCLES PROTEIN KAPUT"/>
    <property type="match status" value="1"/>
</dbReference>
<reference evidence="6 7" key="1">
    <citation type="submission" date="2022-05" db="EMBL/GenBank/DDBJ databases">
        <authorList>
            <consortium name="Genoscope - CEA"/>
            <person name="William W."/>
        </authorList>
    </citation>
    <scope>NUCLEOTIDE SEQUENCE [LARGE SCALE GENOMIC DNA]</scope>
</reference>
<keyword evidence="1" id="KW-0090">Biological rhythms</keyword>
<dbReference type="PANTHER" id="PTHR46055">
    <property type="entry name" value="CIRCADIAN LOCOMOTER OUTPUT CYCLES PROTEIN KAPUT"/>
    <property type="match status" value="1"/>
</dbReference>
<dbReference type="PROSITE" id="PS50888">
    <property type="entry name" value="BHLH"/>
    <property type="match status" value="1"/>
</dbReference>
<dbReference type="Pfam" id="PF00010">
    <property type="entry name" value="HLH"/>
    <property type="match status" value="1"/>
</dbReference>
<dbReference type="Pfam" id="PF14598">
    <property type="entry name" value="PAS_11"/>
    <property type="match status" value="1"/>
</dbReference>
<feature type="domain" description="PAS" evidence="4">
    <location>
        <begin position="231"/>
        <end position="285"/>
    </location>
</feature>
<dbReference type="SUPFAM" id="SSF55785">
    <property type="entry name" value="PYP-like sensor domain (PAS domain)"/>
    <property type="match status" value="2"/>
</dbReference>
<evidence type="ECO:0008006" key="8">
    <source>
        <dbReference type="Google" id="ProtNLM"/>
    </source>
</evidence>
<dbReference type="CDD" id="cd00130">
    <property type="entry name" value="PAS"/>
    <property type="match status" value="2"/>
</dbReference>
<proteinExistence type="predicted"/>
<evidence type="ECO:0000313" key="7">
    <source>
        <dbReference type="Proteomes" id="UP001159427"/>
    </source>
</evidence>
<dbReference type="EMBL" id="CALNXI010000131">
    <property type="protein sequence ID" value="CAH3019938.1"/>
    <property type="molecule type" value="Genomic_DNA"/>
</dbReference>
<feature type="region of interest" description="Disordered" evidence="3">
    <location>
        <begin position="1"/>
        <end position="24"/>
    </location>
</feature>
<dbReference type="InterPro" id="IPR000014">
    <property type="entry name" value="PAS"/>
</dbReference>